<dbReference type="SMART" id="SM00360">
    <property type="entry name" value="RRM"/>
    <property type="match status" value="1"/>
</dbReference>
<evidence type="ECO:0000256" key="3">
    <source>
        <dbReference type="SAM" id="MobiDB-lite"/>
    </source>
</evidence>
<comment type="caution">
    <text evidence="5">The sequence shown here is derived from an EMBL/GenBank/DDBJ whole genome shotgun (WGS) entry which is preliminary data.</text>
</comment>
<evidence type="ECO:0000256" key="2">
    <source>
        <dbReference type="PROSITE-ProRule" id="PRU00176"/>
    </source>
</evidence>
<dbReference type="STRING" id="42251.A0A2T6ZSP2"/>
<dbReference type="Proteomes" id="UP000244722">
    <property type="component" value="Unassembled WGS sequence"/>
</dbReference>
<dbReference type="GO" id="GO:0097157">
    <property type="term" value="F:pre-mRNA intronic binding"/>
    <property type="evidence" value="ECO:0007669"/>
    <property type="project" value="TreeGrafter"/>
</dbReference>
<evidence type="ECO:0000313" key="5">
    <source>
        <dbReference type="EMBL" id="PUU78512.1"/>
    </source>
</evidence>
<dbReference type="Gene3D" id="3.30.70.330">
    <property type="match status" value="1"/>
</dbReference>
<dbReference type="GO" id="GO:0000398">
    <property type="term" value="P:mRNA splicing, via spliceosome"/>
    <property type="evidence" value="ECO:0007669"/>
    <property type="project" value="TreeGrafter"/>
</dbReference>
<evidence type="ECO:0000313" key="6">
    <source>
        <dbReference type="Proteomes" id="UP000244722"/>
    </source>
</evidence>
<proteinExistence type="predicted"/>
<protein>
    <recommendedName>
        <fullName evidence="4">RRM domain-containing protein</fullName>
    </recommendedName>
</protein>
<dbReference type="CDD" id="cd12246">
    <property type="entry name" value="RRM1_U1A_like"/>
    <property type="match status" value="1"/>
</dbReference>
<feature type="region of interest" description="Disordered" evidence="3">
    <location>
        <begin position="115"/>
        <end position="138"/>
    </location>
</feature>
<dbReference type="InterPro" id="IPR000504">
    <property type="entry name" value="RRM_dom"/>
</dbReference>
<keyword evidence="6" id="KW-1185">Reference proteome</keyword>
<feature type="compositionally biased region" description="Acidic residues" evidence="3">
    <location>
        <begin position="123"/>
        <end position="138"/>
    </location>
</feature>
<dbReference type="InterPro" id="IPR012677">
    <property type="entry name" value="Nucleotide-bd_a/b_plait_sf"/>
</dbReference>
<evidence type="ECO:0000259" key="4">
    <source>
        <dbReference type="PROSITE" id="PS50102"/>
    </source>
</evidence>
<accession>A0A2T6ZSP2</accession>
<dbReference type="InterPro" id="IPR035979">
    <property type="entry name" value="RBD_domain_sf"/>
</dbReference>
<dbReference type="GO" id="GO:0030626">
    <property type="term" value="F:U12 snRNA binding"/>
    <property type="evidence" value="ECO:0007669"/>
    <property type="project" value="TreeGrafter"/>
</dbReference>
<dbReference type="OrthoDB" id="277802at2759"/>
<keyword evidence="1 2" id="KW-0694">RNA-binding</keyword>
<sequence>MASKPPHQSTAPPLPPNQTLYLQNLNDKIRKPDLRTELYTLFSTYGVVLDVNALKTMKGRGQAHITFRDVAAATQAMRALQGFEFFGKEMRISYAKGKSHAISKLDGTYRVGAAAGVKRQRDEESDEGEEMDVEDDDD</sequence>
<dbReference type="PANTHER" id="PTHR16105:SF0">
    <property type="entry name" value="RNA-BINDING REGION-CONTAINING PROTEIN 3"/>
    <property type="match status" value="1"/>
</dbReference>
<gene>
    <name evidence="5" type="ORF">B9Z19DRAFT_1114883</name>
</gene>
<dbReference type="EMBL" id="NESQ01000117">
    <property type="protein sequence ID" value="PUU78512.1"/>
    <property type="molecule type" value="Genomic_DNA"/>
</dbReference>
<dbReference type="InterPro" id="IPR045164">
    <property type="entry name" value="RBM41/RNPC3"/>
</dbReference>
<reference evidence="5 6" key="1">
    <citation type="submission" date="2017-04" db="EMBL/GenBank/DDBJ databases">
        <title>Draft genome sequence of Tuber borchii Vittad., a whitish edible truffle.</title>
        <authorList>
            <consortium name="DOE Joint Genome Institute"/>
            <person name="Murat C."/>
            <person name="Kuo A."/>
            <person name="Barry K.W."/>
            <person name="Clum A."/>
            <person name="Dockter R.B."/>
            <person name="Fauchery L."/>
            <person name="Iotti M."/>
            <person name="Kohler A."/>
            <person name="Labutti K."/>
            <person name="Lindquist E.A."/>
            <person name="Lipzen A."/>
            <person name="Ohm R.A."/>
            <person name="Wang M."/>
            <person name="Grigoriev I.V."/>
            <person name="Zambonelli A."/>
            <person name="Martin F.M."/>
        </authorList>
    </citation>
    <scope>NUCLEOTIDE SEQUENCE [LARGE SCALE GENOMIC DNA]</scope>
    <source>
        <strain evidence="5 6">Tbo3840</strain>
    </source>
</reference>
<dbReference type="AlphaFoldDB" id="A0A2T6ZSP2"/>
<dbReference type="FunFam" id="3.30.70.330:FF:000039">
    <property type="entry name" value="U1 small nuclear ribonucleoprotein A"/>
    <property type="match status" value="1"/>
</dbReference>
<dbReference type="Pfam" id="PF00076">
    <property type="entry name" value="RRM_1"/>
    <property type="match status" value="1"/>
</dbReference>
<dbReference type="PANTHER" id="PTHR16105">
    <property type="entry name" value="RNA-BINDING REGION-CONTAINING PROTEIN 3"/>
    <property type="match status" value="1"/>
</dbReference>
<organism evidence="5 6">
    <name type="scientific">Tuber borchii</name>
    <name type="common">White truffle</name>
    <dbReference type="NCBI Taxonomy" id="42251"/>
    <lineage>
        <taxon>Eukaryota</taxon>
        <taxon>Fungi</taxon>
        <taxon>Dikarya</taxon>
        <taxon>Ascomycota</taxon>
        <taxon>Pezizomycotina</taxon>
        <taxon>Pezizomycetes</taxon>
        <taxon>Pezizales</taxon>
        <taxon>Tuberaceae</taxon>
        <taxon>Tuber</taxon>
    </lineage>
</organism>
<evidence type="ECO:0000256" key="1">
    <source>
        <dbReference type="ARBA" id="ARBA00022884"/>
    </source>
</evidence>
<dbReference type="PROSITE" id="PS50102">
    <property type="entry name" value="RRM"/>
    <property type="match status" value="1"/>
</dbReference>
<name>A0A2T6ZSP2_TUBBO</name>
<feature type="domain" description="RRM" evidence="4">
    <location>
        <begin position="18"/>
        <end position="97"/>
    </location>
</feature>
<dbReference type="SUPFAM" id="SSF54928">
    <property type="entry name" value="RNA-binding domain, RBD"/>
    <property type="match status" value="1"/>
</dbReference>